<keyword evidence="3" id="KW-1185">Reference proteome</keyword>
<name>A0A840WJH5_9RHOB</name>
<dbReference type="RefSeq" id="WP_184007815.1">
    <property type="nucleotide sequence ID" value="NZ_JACIJS010000001.1"/>
</dbReference>
<comment type="caution">
    <text evidence="2">The sequence shown here is derived from an EMBL/GenBank/DDBJ whole genome shotgun (WGS) entry which is preliminary data.</text>
</comment>
<feature type="domain" description="Rhamnogalacturonase A/B/Epimerase-like pectate lyase" evidence="1">
    <location>
        <begin position="188"/>
        <end position="248"/>
    </location>
</feature>
<dbReference type="AlphaFoldDB" id="A0A840WJH5"/>
<accession>A0A840WJH5</accession>
<dbReference type="Gene3D" id="2.160.20.10">
    <property type="entry name" value="Single-stranded right-handed beta-helix, Pectin lyase-like"/>
    <property type="match status" value="1"/>
</dbReference>
<evidence type="ECO:0000259" key="1">
    <source>
        <dbReference type="Pfam" id="PF12708"/>
    </source>
</evidence>
<evidence type="ECO:0000313" key="2">
    <source>
        <dbReference type="EMBL" id="MBB5514343.1"/>
    </source>
</evidence>
<dbReference type="InterPro" id="IPR011050">
    <property type="entry name" value="Pectin_lyase_fold/virulence"/>
</dbReference>
<reference evidence="2 3" key="1">
    <citation type="submission" date="2020-08" db="EMBL/GenBank/DDBJ databases">
        <title>Genomic Encyclopedia of Type Strains, Phase IV (KMG-IV): sequencing the most valuable type-strain genomes for metagenomic binning, comparative biology and taxonomic classification.</title>
        <authorList>
            <person name="Goeker M."/>
        </authorList>
    </citation>
    <scope>NUCLEOTIDE SEQUENCE [LARGE SCALE GENOMIC DNA]</scope>
    <source>
        <strain evidence="2 3">DSM 103377</strain>
    </source>
</reference>
<protein>
    <recommendedName>
        <fullName evidence="1">Rhamnogalacturonase A/B/Epimerase-like pectate lyase domain-containing protein</fullName>
    </recommendedName>
</protein>
<dbReference type="InterPro" id="IPR012334">
    <property type="entry name" value="Pectin_lyas_fold"/>
</dbReference>
<dbReference type="Pfam" id="PF12708">
    <property type="entry name" value="Pect-lyase_RHGA_epim"/>
    <property type="match status" value="1"/>
</dbReference>
<dbReference type="InterPro" id="IPR024535">
    <property type="entry name" value="RHGA/B-epi-like_pectate_lyase"/>
</dbReference>
<gene>
    <name evidence="2" type="ORF">FHS89_000341</name>
</gene>
<dbReference type="EMBL" id="JACIJS010000001">
    <property type="protein sequence ID" value="MBB5514343.1"/>
    <property type="molecule type" value="Genomic_DNA"/>
</dbReference>
<proteinExistence type="predicted"/>
<evidence type="ECO:0000313" key="3">
    <source>
        <dbReference type="Proteomes" id="UP000553766"/>
    </source>
</evidence>
<dbReference type="Proteomes" id="UP000553766">
    <property type="component" value="Unassembled WGS sequence"/>
</dbReference>
<sequence length="764" mass="82565">MNKAITEGLALMPPAFNDGLTVWSSGDGRPGDPTYDGDPRATQITSDTNFGQCLELEKLDVTQKLRFTGQTPILPGCYLKISARVKVTGGARPSVRIGAFAAGGSGVEITGLDVTGDAVFLENYNQVYEVSALVGTGNRAGVDLVWGMTPAYGHFGVDLIGDTGGFVRIESIRIEDATNIFHRDLMDWIDVRDYGALGDGVTDDTDALAAADNAAVSSGKRLLVSEGTYLVNSTLTIDAEVRFQGRISTASTGLIALTNNYCFAAYKDAFEDEQIALERALEALYNFTDHDSLDLNGRRIKLTRPIDVAAVVKNRTHFANRRVIRNGQIEAANSSDFNSGVVTTTATFNDANPTRLSGIANIAAIEVGSHVSGAGVGREVYVISKDEAAGTVTLGQPLFGAQPSQSYTFTRFRYLLDFSGFETMSRQVLSEIEFLCVHNASAVMLGYNGIAWHIHDCWFVRPKDRGITSFNRGCNGITIETNEFLSTDFLSNVGDRTSIAFNTNSNDMKVRNNRAVQFKHFAVMAGGGHIITGNHWWQGDAVVLNAERSAGIVLTQPNTKTTLTGNYCDNAWIELSNEHDATPDVGLPFGAVSIVGNIFTASDIAPGFTYIRLVPHGSILTMDGISVVGNSFKTIGNDTILRVDSIDTTYGTINHAAARDVMFIGNTYESVAIRTESPGRVRFFQNSPSSTWTIYSGARLPFDGPVQSAEGLMMMEPVRNAAGNIVYAQPYITVNQEGGAAVTLHWPEPVTGYITMRLRSDQPI</sequence>
<organism evidence="2 3">
    <name type="scientific">Rubricella aquisinus</name>
    <dbReference type="NCBI Taxonomy" id="2028108"/>
    <lineage>
        <taxon>Bacteria</taxon>
        <taxon>Pseudomonadati</taxon>
        <taxon>Pseudomonadota</taxon>
        <taxon>Alphaproteobacteria</taxon>
        <taxon>Rhodobacterales</taxon>
        <taxon>Paracoccaceae</taxon>
        <taxon>Rubricella</taxon>
    </lineage>
</organism>
<dbReference type="SUPFAM" id="SSF51126">
    <property type="entry name" value="Pectin lyase-like"/>
    <property type="match status" value="1"/>
</dbReference>